<dbReference type="PANTHER" id="PTHR12992:SF11">
    <property type="entry name" value="MITOCHONDRIAL COENZYME A DIPHOSPHATASE NUDT8"/>
    <property type="match status" value="1"/>
</dbReference>
<proteinExistence type="predicted"/>
<dbReference type="Pfam" id="PF00293">
    <property type="entry name" value="NUDIX"/>
    <property type="match status" value="1"/>
</dbReference>
<dbReference type="InterPro" id="IPR045121">
    <property type="entry name" value="CoAse"/>
</dbReference>
<comment type="caution">
    <text evidence="8">The sequence shown here is derived from an EMBL/GenBank/DDBJ whole genome shotgun (WGS) entry which is preliminary data.</text>
</comment>
<dbReference type="CDD" id="cd03426">
    <property type="entry name" value="NUDIX_CoAse_Nudt7"/>
    <property type="match status" value="1"/>
</dbReference>
<evidence type="ECO:0000256" key="3">
    <source>
        <dbReference type="ARBA" id="ARBA00022723"/>
    </source>
</evidence>
<evidence type="ECO:0000256" key="1">
    <source>
        <dbReference type="ARBA" id="ARBA00001936"/>
    </source>
</evidence>
<evidence type="ECO:0000256" key="6">
    <source>
        <dbReference type="ARBA" id="ARBA00023211"/>
    </source>
</evidence>
<name>A0A1Y1RNL5_9MICC</name>
<protein>
    <recommendedName>
        <fullName evidence="7">Nudix hydrolase domain-containing protein</fullName>
    </recommendedName>
</protein>
<dbReference type="AlphaFoldDB" id="A0A1Y1RNL5"/>
<evidence type="ECO:0000256" key="4">
    <source>
        <dbReference type="ARBA" id="ARBA00022801"/>
    </source>
</evidence>
<keyword evidence="4" id="KW-0378">Hydrolase</keyword>
<sequence>MPSSPVSQTDEHLALAQLRELVNRSPEIVRSGDSWPIGAMDPATAKDAAVLLLMGVLDDAPAHRGDCPAVTADLDILLLVRSDGLRHHAGQPALPGGRIDPEDRDEAARRGIPVEQVAALREAVEETGLDAAGVRLLGQLPPIDLPVSNYRVTPVVGWWDLPTPVEAVDINESTLVVRVPVADLLNPVNRSVMTVKRGRRVHRSPAFRVTGDHEPFTIWGFTGNLLSRVFEELGWDEPWGPDHTRKPDA</sequence>
<reference evidence="8 9" key="1">
    <citation type="submission" date="2016-05" db="EMBL/GenBank/DDBJ databases">
        <title>Draft genome sequence of a porcine commensal Rothia nasimurium.</title>
        <authorList>
            <person name="Gaiser R.A."/>
            <person name="Van Baarlen P."/>
            <person name="Wells J.M."/>
        </authorList>
    </citation>
    <scope>NUCLEOTIDE SEQUENCE [LARGE SCALE GENOMIC DNA]</scope>
    <source>
        <strain evidence="8 9">PT-32</strain>
    </source>
</reference>
<dbReference type="InterPro" id="IPR015797">
    <property type="entry name" value="NUDIX_hydrolase-like_dom_sf"/>
</dbReference>
<dbReference type="EMBL" id="LXWF01000040">
    <property type="protein sequence ID" value="ORC16412.1"/>
    <property type="molecule type" value="Genomic_DNA"/>
</dbReference>
<dbReference type="RefSeq" id="WP_083091985.1">
    <property type="nucleotide sequence ID" value="NZ_LXWF01000040.1"/>
</dbReference>
<dbReference type="InterPro" id="IPR000086">
    <property type="entry name" value="NUDIX_hydrolase_dom"/>
</dbReference>
<keyword evidence="9" id="KW-1185">Reference proteome</keyword>
<dbReference type="PROSITE" id="PS51462">
    <property type="entry name" value="NUDIX"/>
    <property type="match status" value="1"/>
</dbReference>
<accession>A0A1Y1RNL5</accession>
<keyword evidence="3" id="KW-0479">Metal-binding</keyword>
<feature type="domain" description="Nudix hydrolase" evidence="7">
    <location>
        <begin position="61"/>
        <end position="201"/>
    </location>
</feature>
<keyword evidence="5" id="KW-0460">Magnesium</keyword>
<comment type="cofactor">
    <cofactor evidence="2">
        <name>Mg(2+)</name>
        <dbReference type="ChEBI" id="CHEBI:18420"/>
    </cofactor>
</comment>
<dbReference type="GO" id="GO:0010945">
    <property type="term" value="F:coenzyme A diphosphatase activity"/>
    <property type="evidence" value="ECO:0007669"/>
    <property type="project" value="InterPro"/>
</dbReference>
<comment type="cofactor">
    <cofactor evidence="1">
        <name>Mn(2+)</name>
        <dbReference type="ChEBI" id="CHEBI:29035"/>
    </cofactor>
</comment>
<evidence type="ECO:0000313" key="9">
    <source>
        <dbReference type="Proteomes" id="UP000192359"/>
    </source>
</evidence>
<gene>
    <name evidence="8" type="ORF">A7979_03555</name>
</gene>
<organism evidence="8 9">
    <name type="scientific">Rothia nasimurium</name>
    <dbReference type="NCBI Taxonomy" id="85336"/>
    <lineage>
        <taxon>Bacteria</taxon>
        <taxon>Bacillati</taxon>
        <taxon>Actinomycetota</taxon>
        <taxon>Actinomycetes</taxon>
        <taxon>Micrococcales</taxon>
        <taxon>Micrococcaceae</taxon>
        <taxon>Rothia</taxon>
    </lineage>
</organism>
<evidence type="ECO:0000313" key="8">
    <source>
        <dbReference type="EMBL" id="ORC16412.1"/>
    </source>
</evidence>
<evidence type="ECO:0000259" key="7">
    <source>
        <dbReference type="PROSITE" id="PS51462"/>
    </source>
</evidence>
<dbReference type="PANTHER" id="PTHR12992">
    <property type="entry name" value="NUDIX HYDROLASE"/>
    <property type="match status" value="1"/>
</dbReference>
<evidence type="ECO:0000256" key="5">
    <source>
        <dbReference type="ARBA" id="ARBA00022842"/>
    </source>
</evidence>
<dbReference type="Proteomes" id="UP000192359">
    <property type="component" value="Unassembled WGS sequence"/>
</dbReference>
<keyword evidence="6" id="KW-0464">Manganese</keyword>
<dbReference type="SUPFAM" id="SSF55811">
    <property type="entry name" value="Nudix"/>
    <property type="match status" value="1"/>
</dbReference>
<dbReference type="GO" id="GO:0046872">
    <property type="term" value="F:metal ion binding"/>
    <property type="evidence" value="ECO:0007669"/>
    <property type="project" value="UniProtKB-KW"/>
</dbReference>
<dbReference type="Gene3D" id="3.90.79.10">
    <property type="entry name" value="Nucleoside Triphosphate Pyrophosphohydrolase"/>
    <property type="match status" value="1"/>
</dbReference>
<evidence type="ECO:0000256" key="2">
    <source>
        <dbReference type="ARBA" id="ARBA00001946"/>
    </source>
</evidence>